<gene>
    <name evidence="2" type="ORF">Tco_1090774</name>
</gene>
<keyword evidence="3" id="KW-1185">Reference proteome</keyword>
<dbReference type="Proteomes" id="UP001151760">
    <property type="component" value="Unassembled WGS sequence"/>
</dbReference>
<reference evidence="2" key="1">
    <citation type="journal article" date="2022" name="Int. J. Mol. Sci.">
        <title>Draft Genome of Tanacetum Coccineum: Genomic Comparison of Closely Related Tanacetum-Family Plants.</title>
        <authorList>
            <person name="Yamashiro T."/>
            <person name="Shiraishi A."/>
            <person name="Nakayama K."/>
            <person name="Satake H."/>
        </authorList>
    </citation>
    <scope>NUCLEOTIDE SEQUENCE</scope>
</reference>
<evidence type="ECO:0000313" key="2">
    <source>
        <dbReference type="EMBL" id="GJT95256.1"/>
    </source>
</evidence>
<evidence type="ECO:0000256" key="1">
    <source>
        <dbReference type="SAM" id="MobiDB-lite"/>
    </source>
</evidence>
<dbReference type="EMBL" id="BQNB010020372">
    <property type="protein sequence ID" value="GJT95256.1"/>
    <property type="molecule type" value="Genomic_DNA"/>
</dbReference>
<feature type="region of interest" description="Disordered" evidence="1">
    <location>
        <begin position="22"/>
        <end position="50"/>
    </location>
</feature>
<sequence length="94" mass="11158">FVELRENVKTRDNEDKLLDRKRHKDERIKEEKHKRAQDEVEDEMDQIKTPRMSKDQRYTLIVIVTINQKDKVVINTDAISLGEQHELALKLSSS</sequence>
<feature type="non-terminal residue" evidence="2">
    <location>
        <position position="1"/>
    </location>
</feature>
<protein>
    <submittedName>
        <fullName evidence="2">Uncharacterized protein</fullName>
    </submittedName>
</protein>
<name>A0ABQ5I5D6_9ASTR</name>
<feature type="compositionally biased region" description="Basic and acidic residues" evidence="1">
    <location>
        <begin position="25"/>
        <end position="38"/>
    </location>
</feature>
<organism evidence="2 3">
    <name type="scientific">Tanacetum coccineum</name>
    <dbReference type="NCBI Taxonomy" id="301880"/>
    <lineage>
        <taxon>Eukaryota</taxon>
        <taxon>Viridiplantae</taxon>
        <taxon>Streptophyta</taxon>
        <taxon>Embryophyta</taxon>
        <taxon>Tracheophyta</taxon>
        <taxon>Spermatophyta</taxon>
        <taxon>Magnoliopsida</taxon>
        <taxon>eudicotyledons</taxon>
        <taxon>Gunneridae</taxon>
        <taxon>Pentapetalae</taxon>
        <taxon>asterids</taxon>
        <taxon>campanulids</taxon>
        <taxon>Asterales</taxon>
        <taxon>Asteraceae</taxon>
        <taxon>Asteroideae</taxon>
        <taxon>Anthemideae</taxon>
        <taxon>Anthemidinae</taxon>
        <taxon>Tanacetum</taxon>
    </lineage>
</organism>
<proteinExistence type="predicted"/>
<reference evidence="2" key="2">
    <citation type="submission" date="2022-01" db="EMBL/GenBank/DDBJ databases">
        <authorList>
            <person name="Yamashiro T."/>
            <person name="Shiraishi A."/>
            <person name="Satake H."/>
            <person name="Nakayama K."/>
        </authorList>
    </citation>
    <scope>NUCLEOTIDE SEQUENCE</scope>
</reference>
<evidence type="ECO:0000313" key="3">
    <source>
        <dbReference type="Proteomes" id="UP001151760"/>
    </source>
</evidence>
<comment type="caution">
    <text evidence="2">The sequence shown here is derived from an EMBL/GenBank/DDBJ whole genome shotgun (WGS) entry which is preliminary data.</text>
</comment>
<accession>A0ABQ5I5D6</accession>